<feature type="signal peptide" evidence="1">
    <location>
        <begin position="1"/>
        <end position="21"/>
    </location>
</feature>
<keyword evidence="4" id="KW-1185">Reference proteome</keyword>
<dbReference type="Gene3D" id="3.10.450.50">
    <property type="match status" value="1"/>
</dbReference>
<dbReference type="Proteomes" id="UP001139293">
    <property type="component" value="Unassembled WGS sequence"/>
</dbReference>
<evidence type="ECO:0000313" key="3">
    <source>
        <dbReference type="EMBL" id="MCL1137990.1"/>
    </source>
</evidence>
<sequence>MKPQIWLFALSAACFSFTSLANSGVESVVATKPVAANEPEPVKVVRQFIQAFNNHSVEQLLKHTTPNIHWSNVSTMKMDIQTSSQNELGAAMTDYFASLNNAKATLRRVTVTGNYVSTVEEVQWSHDGEPSSQCSLGVYQLNGDKINAVWYYPAHACDEQVWQDAAKPEIVQPEIGLLKETRQ</sequence>
<dbReference type="InterPro" id="IPR032710">
    <property type="entry name" value="NTF2-like_dom_sf"/>
</dbReference>
<reference evidence="3" key="1">
    <citation type="submission" date="2022-01" db="EMBL/GenBank/DDBJ databases">
        <title>Whole genome-based taxonomy of the Shewanellaceae.</title>
        <authorList>
            <person name="Martin-Rodriguez A.J."/>
        </authorList>
    </citation>
    <scope>NUCLEOTIDE SEQUENCE</scope>
    <source>
        <strain evidence="3">KCTC 23973</strain>
    </source>
</reference>
<protein>
    <submittedName>
        <fullName evidence="3">Nuclear transport factor 2 family protein</fullName>
    </submittedName>
</protein>
<proteinExistence type="predicted"/>
<evidence type="ECO:0000313" key="4">
    <source>
        <dbReference type="Proteomes" id="UP001139293"/>
    </source>
</evidence>
<dbReference type="SUPFAM" id="SSF54427">
    <property type="entry name" value="NTF2-like"/>
    <property type="match status" value="1"/>
</dbReference>
<dbReference type="Pfam" id="PF12680">
    <property type="entry name" value="SnoaL_2"/>
    <property type="match status" value="1"/>
</dbReference>
<dbReference type="InterPro" id="IPR037401">
    <property type="entry name" value="SnoaL-like"/>
</dbReference>
<keyword evidence="1" id="KW-0732">Signal</keyword>
<accession>A0A9X2CH10</accession>
<dbReference type="AlphaFoldDB" id="A0A9X2CH10"/>
<organism evidence="3 4">
    <name type="scientific">Shewanella pneumatophori</name>
    <dbReference type="NCBI Taxonomy" id="314092"/>
    <lineage>
        <taxon>Bacteria</taxon>
        <taxon>Pseudomonadati</taxon>
        <taxon>Pseudomonadota</taxon>
        <taxon>Gammaproteobacteria</taxon>
        <taxon>Alteromonadales</taxon>
        <taxon>Shewanellaceae</taxon>
        <taxon>Shewanella</taxon>
    </lineage>
</organism>
<feature type="domain" description="SnoaL-like" evidence="2">
    <location>
        <begin position="45"/>
        <end position="146"/>
    </location>
</feature>
<feature type="chain" id="PRO_5040935850" evidence="1">
    <location>
        <begin position="22"/>
        <end position="183"/>
    </location>
</feature>
<comment type="caution">
    <text evidence="3">The sequence shown here is derived from an EMBL/GenBank/DDBJ whole genome shotgun (WGS) entry which is preliminary data.</text>
</comment>
<dbReference type="EMBL" id="JAKILB010000003">
    <property type="protein sequence ID" value="MCL1137990.1"/>
    <property type="molecule type" value="Genomic_DNA"/>
</dbReference>
<evidence type="ECO:0000259" key="2">
    <source>
        <dbReference type="Pfam" id="PF12680"/>
    </source>
</evidence>
<name>A0A9X2CH10_9GAMM</name>
<evidence type="ECO:0000256" key="1">
    <source>
        <dbReference type="SAM" id="SignalP"/>
    </source>
</evidence>
<gene>
    <name evidence="3" type="ORF">L2740_05455</name>
</gene>
<dbReference type="RefSeq" id="WP_248949099.1">
    <property type="nucleotide sequence ID" value="NZ_JAKILB010000003.1"/>
</dbReference>